<dbReference type="EMBL" id="JAEHFJ010000004">
    <property type="protein sequence ID" value="MBJ2174510.1"/>
    <property type="molecule type" value="Genomic_DNA"/>
</dbReference>
<dbReference type="PANTHER" id="PTHR35273:SF2">
    <property type="entry name" value="ALPHA-GALACTOSIDASE"/>
    <property type="match status" value="1"/>
</dbReference>
<reference evidence="2 3" key="1">
    <citation type="submission" date="2020-12" db="EMBL/GenBank/DDBJ databases">
        <title>Aureibaculum luteum sp. nov. and Aureibaculum flavum sp. nov., novel members of the family Flavobacteriaceae isolated from Antarctic intertidal sediments.</title>
        <authorList>
            <person name="He X."/>
            <person name="Zhang X."/>
        </authorList>
    </citation>
    <scope>NUCLEOTIDE SEQUENCE [LARGE SCALE GENOMIC DNA]</scope>
    <source>
        <strain evidence="2 3">A20</strain>
    </source>
</reference>
<keyword evidence="3" id="KW-1185">Reference proteome</keyword>
<dbReference type="PANTHER" id="PTHR35273">
    <property type="entry name" value="ALPHA-1,4 POLYGALACTOSAMINIDASE, PUTATIVE (AFU_ORTHOLOGUE AFUA_3G07890)-RELATED"/>
    <property type="match status" value="1"/>
</dbReference>
<gene>
    <name evidence="2" type="ORF">JBL43_09695</name>
</gene>
<evidence type="ECO:0000313" key="3">
    <source>
        <dbReference type="Proteomes" id="UP000623301"/>
    </source>
</evidence>
<proteinExistence type="predicted"/>
<dbReference type="Gene3D" id="3.20.20.70">
    <property type="entry name" value="Aldolase class I"/>
    <property type="match status" value="1"/>
</dbReference>
<evidence type="ECO:0000313" key="2">
    <source>
        <dbReference type="EMBL" id="MBJ2174510.1"/>
    </source>
</evidence>
<dbReference type="Pfam" id="PF03537">
    <property type="entry name" value="Glyco_hydro_114"/>
    <property type="match status" value="1"/>
</dbReference>
<dbReference type="InterPro" id="IPR017853">
    <property type="entry name" value="GH"/>
</dbReference>
<accession>A0ABS0WR97</accession>
<evidence type="ECO:0000259" key="1">
    <source>
        <dbReference type="Pfam" id="PF03537"/>
    </source>
</evidence>
<dbReference type="Proteomes" id="UP000623301">
    <property type="component" value="Unassembled WGS sequence"/>
</dbReference>
<dbReference type="SUPFAM" id="SSF51445">
    <property type="entry name" value="(Trans)glycosidases"/>
    <property type="match status" value="1"/>
</dbReference>
<dbReference type="InterPro" id="IPR004352">
    <property type="entry name" value="GH114_TIM-barrel"/>
</dbReference>
<protein>
    <submittedName>
        <fullName evidence="2">Endo alpha-1,4 polygalactosaminidase</fullName>
    </submittedName>
</protein>
<feature type="domain" description="Glycoside-hydrolase family GH114 TIM-barrel" evidence="1">
    <location>
        <begin position="57"/>
        <end position="265"/>
    </location>
</feature>
<sequence length="273" mass="31685">MKYYQLIAILSIIYSCDSETKVDEPVDSDAIPIYNQAYQENYAVDTIDYIKNNAENGYVLLDPFQDDVTEHIDDIKAKNNQVGAYISIGTGETYRDDYNEMQAYLVSTPWGEWPDEFFVKSTTSGILEVMKARIDKIATWGFDWVEFDNMDWFYDDELRTTYGVEVTENEGVDYYQQLCNYVHSKGMKCMAKNSVENASDFDGVLYESYNDDKNWWDQSGAQSFLDAGKLVIINHYNESNCGQVYSEYKGIYNENLSFICEDSNLKKYVHFNE</sequence>
<dbReference type="InterPro" id="IPR013785">
    <property type="entry name" value="Aldolase_TIM"/>
</dbReference>
<comment type="caution">
    <text evidence="2">The sequence shown here is derived from an EMBL/GenBank/DDBJ whole genome shotgun (WGS) entry which is preliminary data.</text>
</comment>
<name>A0ABS0WR97_9FLAO</name>
<dbReference type="RefSeq" id="WP_198841249.1">
    <property type="nucleotide sequence ID" value="NZ_JAEHFJ010000004.1"/>
</dbReference>
<dbReference type="PROSITE" id="PS51257">
    <property type="entry name" value="PROKAR_LIPOPROTEIN"/>
    <property type="match status" value="1"/>
</dbReference>
<organism evidence="2 3">
    <name type="scientific">Aureibaculum flavum</name>
    <dbReference type="NCBI Taxonomy" id="2795986"/>
    <lineage>
        <taxon>Bacteria</taxon>
        <taxon>Pseudomonadati</taxon>
        <taxon>Bacteroidota</taxon>
        <taxon>Flavobacteriia</taxon>
        <taxon>Flavobacteriales</taxon>
        <taxon>Flavobacteriaceae</taxon>
        <taxon>Aureibaculum</taxon>
    </lineage>
</organism>